<proteinExistence type="predicted"/>
<organism evidence="2">
    <name type="scientific">marine metagenome</name>
    <dbReference type="NCBI Taxonomy" id="408172"/>
    <lineage>
        <taxon>unclassified sequences</taxon>
        <taxon>metagenomes</taxon>
        <taxon>ecological metagenomes</taxon>
    </lineage>
</organism>
<accession>A0A382USC1</accession>
<evidence type="ECO:0000313" key="2">
    <source>
        <dbReference type="EMBL" id="SVD37146.1"/>
    </source>
</evidence>
<sequence>MDPDKALAAANAAAAKAARRDKAQAWLRRIATRAQVWGPESAQHSAEWSSDRSHLPP</sequence>
<evidence type="ECO:0000256" key="1">
    <source>
        <dbReference type="SAM" id="MobiDB-lite"/>
    </source>
</evidence>
<dbReference type="AlphaFoldDB" id="A0A382USC1"/>
<reference evidence="2" key="1">
    <citation type="submission" date="2018-05" db="EMBL/GenBank/DDBJ databases">
        <authorList>
            <person name="Lanie J.A."/>
            <person name="Ng W.-L."/>
            <person name="Kazmierczak K.M."/>
            <person name="Andrzejewski T.M."/>
            <person name="Davidsen T.M."/>
            <person name="Wayne K.J."/>
            <person name="Tettelin H."/>
            <person name="Glass J.I."/>
            <person name="Rusch D."/>
            <person name="Podicherti R."/>
            <person name="Tsui H.-C.T."/>
            <person name="Winkler M.E."/>
        </authorList>
    </citation>
    <scope>NUCLEOTIDE SEQUENCE</scope>
</reference>
<gene>
    <name evidence="2" type="ORF">METZ01_LOCUS390000</name>
</gene>
<feature type="region of interest" description="Disordered" evidence="1">
    <location>
        <begin position="35"/>
        <end position="57"/>
    </location>
</feature>
<protein>
    <submittedName>
        <fullName evidence="2">Uncharacterized protein</fullName>
    </submittedName>
</protein>
<dbReference type="EMBL" id="UINC01146430">
    <property type="protein sequence ID" value="SVD37146.1"/>
    <property type="molecule type" value="Genomic_DNA"/>
</dbReference>
<name>A0A382USC1_9ZZZZ</name>